<feature type="region of interest" description="Disordered" evidence="14">
    <location>
        <begin position="1147"/>
        <end position="1174"/>
    </location>
</feature>
<name>A0AAN8FTJ6_TRICO</name>
<feature type="compositionally biased region" description="Low complexity" evidence="14">
    <location>
        <begin position="3187"/>
        <end position="3207"/>
    </location>
</feature>
<dbReference type="Pfam" id="PF02825">
    <property type="entry name" value="WWE"/>
    <property type="match status" value="1"/>
</dbReference>
<keyword evidence="7" id="KW-0808">Transferase</keyword>
<proteinExistence type="inferred from homology"/>
<sequence length="4390" mass="486037">PPLCASLIETIKGASTVERFIEELNHARELQAVLGKVLTLIDARSPSTTRFQSSALLDFYSTAHQREGYMQAQIEVLRLLQTISKRSKFLTQRLCPEDQASLVMSLTAMAQCWGGKLRNLKMEDCVHKNVKLPPLFPFTFTDSKAKHTMIFERHMVDHPLLKVIDEFAKGMTPEDRYSLLARIRMLRHFEDQEHRMQCLIVRLLSISTLMDKPVIEEAVALLKVDLNSHELMDPIQTEALRMLCSVVSLEKASRTSQILDVLSAGSYHGFLAVFTRNIVEEMKRNALNTPGKPSVALSTALLSFIYHLSNNDPGGETLAACGLTQTLLSVISHHALPLDQATLATRCTRITDNFTTIDVTGFNNCKGMDICIDRLIYEVDECRKEQPFVIDTSGDVDDDSVGSVFVRAPVIGKTCHPQRSGLIKALITFIKRAIQDTQFQDSVRHIMEGQLPDALMHIISNSEYYSASLYHHATQLVVNFIYQEPAQLTVLQNRHVPYVILQSMLRKELPNSRDVISHMGNVFTALCLNEKGLKQFKAYAPFDHVFNIVLSIKFIVTMKKKRSEMNEAAQGIGSSLDDLLRHQPTLKPLMLNSVLGMLDRLVELGNNPPPNTKIVMALSRSASKAAIQCFGSGSNTPNVEQHPMSPPEIEEMSDDDDEAEMSMDELSGVGQCVADKMGLEMDCPSDAKDGTRLLPLGDYLLIFTKIFEAIITQVAAADLVEGFVEKNGVEKQHVKAGDKLMLSIMEVFLQSISPFVMRTSRGYCESNGGASLLVPLGDEGIVTAITSMSNAVPILSMLTKNNSLSVPGTQGDLRNRVWDAWLTDTGKRLHTGFRKVSRVLAWETALLKMIEPTKAVATTQTDPSEIEALSVGTSTPISHSSSEPNNVMSVAVDPPGTAARQPAWAMAGITQAENAFWHRHKNVADMVIKANKTVSEFLSQLSRSCFVPTRRNRRYDFSASTMTKSAQQMADEVFAGFFRDLKWTCHKVPEGGPIPPMEFGRLQEVIVQMSVALFDDRRQPFHAMLQRFYTSGCHNAFCDLMMNKLAPALGNDYNDWLELAFLEWFRLASKLAHKQNMLNTMYRQPQPLTIEFDPKKYLKLVHNDFFRAFCVLFAKLSDEKVDLKCCQTLCETAISVYKDVAHSLTPVSEENQRAPNDELGDPLRTPAADGDDSQRDAVLRQLLPEGSVSLLVDMGFPHELVVQALEETGSTEGATEWLINRNAAGLQQSLERSNDVGDLEEGEFVDANLPFLLGVSVSSSSGASEDREARQTAGTSSSVDLEDSVEMPIITPLKELNIDTDLSISRACIELMPLCKRLMELGSDLVFSCADLVSGMVSTLDEEWRRRHLIGQIMTEEIITMAQSVMNGPSEHSVCVLSTRIHFACLLFDYVADEYLEASASHPMVSTMLLLLGFVYDNFDVDYMQNGLLSPVVLWLDLHDKAKRALKRRTILKSASPQLKWSYHAEEERISAGRSHKKWQPYSPLNQLQLNKAFFSGKTTCVIKIPRKEKDFTVDFTLMKQNDGLACHQAVFAELPDGAEIDLETLMKSERESVWTTAETSRLLVIVVSLLHKSLIHHTAAHTILAFVARLTRDANCAVNFIQQGGIAAVLQLRCSTTPSTSVLTSLIIRQCIDDENMMAQVMEKSVRVVTNPVQSTPLSEYLGMSENKPKDWCETLNKLAPLSTRAPSIFVNSMEKCAKLDGTLMVSTSSKHHFSTPTSNERTQQIVQLLLRECLHGEWPSESSVPLGHTRMISRGAILSLLAELVKSYPGVASLICEAKEDGQSVIHQLIEHFIDGSQDKDTLGSLKTLISILAACNHSPKAQESLVSDMKASLLAVGNSSLSSSAICSKITELCSLLVMMLDSCPSSVTSLSHSHHRHLLGGAPSSISKLFHKKKICNDLVKTITYLQLSQKEAIDTVNTVLKTLETLMRSSNSSNSSANAASITHGARNVARAQASAVINAAVADAVRIPSPSNSRDTALSHAIDLGLLANNLLNDARELSNEQDDRNDQMLVRVSDNVYLSDNDQPQENDHHRGEVMDEEMDEEAVEDSMSSGEEDNEDRTVEDEEGDDREEDDTMDGEDQDDEEEEDDEDGRREGDVQATVRVDAEESGEDGEEEEEDDDEEMYDYPEEDEDALHDMTFDLLDRPGLSSFGFDDFIFGPPIGINREHRGARREQSSAGVHPLMVRPAHIADSQPSHNQQSAPTVSRLERIARLGNYRSLLLDSGSGGIPVTLTRQNAIRRIGTTDRGRVGPTSQFFDRLFDLHARDRGGPLMNMTAGRIVSMGSNLLDSPEERRMRQPASAPSALDRYTDGADMMDGVSMQYVAIIINTIVTRVARKHVEEEKAKEAAEQAAKKLLEESSKGTSESPPKASEDTGTSGATATVLAHPPTEVARQAWDESAASGNREADVATALSSGDSVANGDASSLPVVEGEAMDTSDAFEPRDIEADVSMDEAPPHSSAATVASSLPEAEADEERMLTPPLPTVSNSHHEGDDARDASDRSDNSGHTETTTDEPLANGSAARAGAESNPIPEEIREILGDIEIPDGVDPAFLAALPEDMRAEVIRDHRRQQRAQRAAQLPATVPPPGESSGEGASNVAPVVEPLDQEFLAALPPELQEEILAQHERAVREAEEALRRANAPAPPVAPEPEMDGAAVIASLPAHERTQVLAEMDESELQRLPTEMQDEARRARASLEPNILRFRHLLMPSSARSRGLRSNVNLAGFGGGFGGMGASGSHGAGSSGTPSVGSLAGQANTASTQSLQLLDRDSILILTMLFLVDSRLSNGRLQKLVSVCPSWLDSITVSGVGHNERALKISKNVSRVAIHPLLSAGLSKNVLDSLATIAKTYPGHFLPFSLRKTSQQAQAKEGTSESPAAPVRDASPPLDLFWELVQASSCKSLAAKEAREGGERMSLESSHMGRLMRHLGKNLVAQNGQVQDRLLRVISSIVQTLPNDTMALLGSLEGPNPLESQLKSVIDVLMRGSCSNEGLADGRYISARLLVECMRALPPSVTDTVYEQLFTAVQNVGLELQPQIVRLIEELGDPDPNTLADDLPSTSKAPSTATDAESPAGGAGTDRDRRLARTRIGRLVLDAENGGRFTLSASSCPELQLPAVTVLTDKFGAQYKLLSALQTLSKIRDTMRQMKEERRKKEELEKKKKEDEAKAAEAKQSADAKTIDPVAVDETAATSASASESVAGQGESTPMATSTSANDEEQPKTAVEETNEDVVLSHRLTGLDELWEVVSTCLLRLGKASDHHAVLALQPAAEAFFLVHAVPRPANAATDHHHDDPDTLKMIAFAEKHREVLNQVLRQNNTALSPGGPFAALIQFPKLLDFDVKRKYFRKELGKMDGDRGFRRTDVQVQVRRSQIFSDSFRELYRLRPNEWKHRFYIIFQGEEGQDAGGLLREWFSVITREIFNPNYALFITAPGDMVTYMINKASYINPEHLDYFKFVGRLIAKAIYDNKLLDCYFTRAFYKHILNLPVRYQDIESEDPAFYKSLEFLLNNPIDDLGLDLSFSLEVEEFGVRSIRDLKPDGRKIDVTDANKEEYVKLVCQMKMTGVFRIQWFWRALRSFEPEDRAKFLQFVTGTSKVPLQGFASLEGMNGIQKFSIHMDCRGGDRLPAAHTCEYVQTSVAGCGVHTTVFEGDHIKTVTIGGVLVSSFWLLSNAGIMSTSLYLRLSHSVVTRRLQVPWMASSPRIFLRKSIDHRWSCGVRSFADKGDKITAQHKEQTGLQRSVLEEVLIKEKPKPTTFTGKARIAFIHHLFPRFSKRDGHPSGLGNKDFRDGWSTFNAKESSLIEQRNVAEKASNTFLYTAVAAAIGMLGVFVYLLAGEFFARDSPQKIYSSALSLVREDGRCQDLFGPTIAGFGEETSRGRRRHVAHHKYEKDGRQRIRVLFHVKGERDEGIAQAEMEQRDGEWQWRFLYMEDDGFKLVRSRRQHSRLKKVAHKSVDRIEGTVDDIQVAVEKAGLQVGESGLSSSIINNIRLFLDGRRVLRVYLIGNGHFDAPWEPGAHQIALIRRICCAFDADMIFQFFPSNYYFDSDVVDGLLIMKALLADLALLRVSSQGQQVVAKRFLPARGTKPLPRYLWDLEDLKKKSGGQYTHEPLRINRLGGRHPETGRKVNQHIGGGVKFDYFMIDYHSRGPTESGKTYDERVLEVRRDPNRSSHIALVAGTKGKRWILATENMKAGDIISTTCYIPENPIIGIEGNSYPIGSLVPGTLINSVERYPNFIENLDSDVFVIRAGTAATIVRQQGDFTVIRLPHKHEFSIHRTCMARVGRLSHADIEGKIYGSAQMHRRFGYKMASGLFHKKDGYFGRKIRPLPPVRVLDKPPPPPPPHQQYSLTKDHLSGLFGHAKVHNLLPSGYCTRDYDYYKPE</sequence>
<feature type="region of interest" description="Disordered" evidence="14">
    <location>
        <begin position="2458"/>
        <end position="2537"/>
    </location>
</feature>
<dbReference type="PANTHER" id="PTHR11254">
    <property type="entry name" value="HECT DOMAIN UBIQUITIN-PROTEIN LIGASE"/>
    <property type="match status" value="1"/>
</dbReference>
<dbReference type="GO" id="GO:0030150">
    <property type="term" value="P:protein import into mitochondrial matrix"/>
    <property type="evidence" value="ECO:0007669"/>
    <property type="project" value="InterPro"/>
</dbReference>
<dbReference type="SMART" id="SM01383">
    <property type="entry name" value="Ribosomal_L2"/>
    <property type="match status" value="1"/>
</dbReference>
<keyword evidence="6" id="KW-0597">Phosphoprotein</keyword>
<evidence type="ECO:0000256" key="14">
    <source>
        <dbReference type="SAM" id="MobiDB-lite"/>
    </source>
</evidence>
<dbReference type="FunFam" id="2.40.50.140:FF:000428">
    <property type="entry name" value="Mitochondrial Ribosomal Protein, Large"/>
    <property type="match status" value="1"/>
</dbReference>
<dbReference type="PANTHER" id="PTHR11254:SF67">
    <property type="entry name" value="E3 UBIQUITIN-PROTEIN LIGASE HUWE1"/>
    <property type="match status" value="1"/>
</dbReference>
<feature type="compositionally biased region" description="Basic and acidic residues" evidence="14">
    <location>
        <begin position="2351"/>
        <end position="2366"/>
    </location>
</feature>
<reference evidence="18 19" key="1">
    <citation type="submission" date="2019-10" db="EMBL/GenBank/DDBJ databases">
        <title>Assembly and Annotation for the nematode Trichostrongylus colubriformis.</title>
        <authorList>
            <person name="Martin J."/>
        </authorList>
    </citation>
    <scope>NUCLEOTIDE SEQUENCE [LARGE SCALE GENOMIC DNA]</scope>
    <source>
        <strain evidence="18">G859</strain>
        <tissue evidence="18">Whole worm</tissue>
    </source>
</reference>
<evidence type="ECO:0000259" key="16">
    <source>
        <dbReference type="PROSITE" id="PS50030"/>
    </source>
</evidence>
<dbReference type="SUPFAM" id="SSF56204">
    <property type="entry name" value="Hect, E3 ligase catalytic domain"/>
    <property type="match status" value="1"/>
</dbReference>
<dbReference type="GO" id="GO:0006412">
    <property type="term" value="P:translation"/>
    <property type="evidence" value="ECO:0007669"/>
    <property type="project" value="InterPro"/>
</dbReference>
<feature type="compositionally biased region" description="Acidic residues" evidence="14">
    <location>
        <begin position="2042"/>
        <end position="2095"/>
    </location>
</feature>
<feature type="transmembrane region" description="Helical" evidence="15">
    <location>
        <begin position="3822"/>
        <end position="3842"/>
    </location>
</feature>
<dbReference type="Pfam" id="PF03947">
    <property type="entry name" value="Ribosomal_L2_C"/>
    <property type="match status" value="1"/>
</dbReference>
<feature type="region of interest" description="Disordered" evidence="14">
    <location>
        <begin position="2023"/>
        <end position="2130"/>
    </location>
</feature>
<dbReference type="FunFam" id="3.90.1750.10:FF:000003">
    <property type="entry name" value="E3 ubiquitin-protein ligase UPL1"/>
    <property type="match status" value="1"/>
</dbReference>
<dbReference type="SUPFAM" id="SSF50104">
    <property type="entry name" value="Translation proteins SH3-like domain"/>
    <property type="match status" value="1"/>
</dbReference>
<dbReference type="InterPro" id="IPR050409">
    <property type="entry name" value="E3_ubiq-protein_ligase"/>
</dbReference>
<keyword evidence="11" id="KW-0687">Ribonucleoprotein</keyword>
<evidence type="ECO:0000256" key="6">
    <source>
        <dbReference type="ARBA" id="ARBA00022553"/>
    </source>
</evidence>
<dbReference type="GO" id="GO:0000209">
    <property type="term" value="P:protein polyubiquitination"/>
    <property type="evidence" value="ECO:0007669"/>
    <property type="project" value="TreeGrafter"/>
</dbReference>
<dbReference type="InterPro" id="IPR038552">
    <property type="entry name" value="Tim21_IMS_sf"/>
</dbReference>
<dbReference type="GO" id="GO:0061630">
    <property type="term" value="F:ubiquitin protein ligase activity"/>
    <property type="evidence" value="ECO:0007669"/>
    <property type="project" value="UniProtKB-EC"/>
</dbReference>
<feature type="transmembrane region" description="Helical" evidence="15">
    <location>
        <begin position="3665"/>
        <end position="3688"/>
    </location>
</feature>
<comment type="subcellular location">
    <subcellularLocation>
        <location evidence="2">Nucleus</location>
    </subcellularLocation>
</comment>
<evidence type="ECO:0000256" key="7">
    <source>
        <dbReference type="ARBA" id="ARBA00022679"/>
    </source>
</evidence>
<feature type="region of interest" description="Disordered" evidence="14">
    <location>
        <begin position="2399"/>
        <end position="2442"/>
    </location>
</feature>
<keyword evidence="9" id="KW-0689">Ribosomal protein</keyword>
<dbReference type="SUPFAM" id="SSF117839">
    <property type="entry name" value="WWE domain"/>
    <property type="match status" value="1"/>
</dbReference>
<feature type="domain" description="UBA" evidence="16">
    <location>
        <begin position="1181"/>
        <end position="1221"/>
    </location>
</feature>
<feature type="compositionally biased region" description="Polar residues" evidence="14">
    <location>
        <begin position="3064"/>
        <end position="3075"/>
    </location>
</feature>
<keyword evidence="15" id="KW-1133">Transmembrane helix</keyword>
<evidence type="ECO:0000256" key="3">
    <source>
        <dbReference type="ARBA" id="ARBA00004906"/>
    </source>
</evidence>
<dbReference type="SUPFAM" id="SSF50249">
    <property type="entry name" value="Nucleic acid-binding proteins"/>
    <property type="match status" value="1"/>
</dbReference>
<feature type="domain" description="HECT" evidence="17">
    <location>
        <begin position="3392"/>
        <end position="3638"/>
    </location>
</feature>
<dbReference type="InterPro" id="IPR010314">
    <property type="entry name" value="E3_Ub_ligase_DUF913"/>
</dbReference>
<accession>A0AAN8FTJ6</accession>
<feature type="compositionally biased region" description="Basic and acidic residues" evidence="14">
    <location>
        <begin position="2495"/>
        <end position="2513"/>
    </location>
</feature>
<dbReference type="InterPro" id="IPR013261">
    <property type="entry name" value="Tim21"/>
</dbReference>
<dbReference type="Gene3D" id="1.10.8.10">
    <property type="entry name" value="DNA helicase RuvA subunit, C-terminal domain"/>
    <property type="match status" value="1"/>
</dbReference>
<keyword evidence="15" id="KW-0472">Membrane</keyword>
<dbReference type="InterPro" id="IPR008991">
    <property type="entry name" value="Translation_prot_SH3-like_sf"/>
</dbReference>
<dbReference type="GO" id="GO:1990904">
    <property type="term" value="C:ribonucleoprotein complex"/>
    <property type="evidence" value="ECO:0007669"/>
    <property type="project" value="UniProtKB-KW"/>
</dbReference>
<comment type="pathway">
    <text evidence="3">Protein modification; protein ubiquitination.</text>
</comment>
<feature type="compositionally biased region" description="Polar residues" evidence="14">
    <location>
        <begin position="3210"/>
        <end position="3221"/>
    </location>
</feature>
<dbReference type="SMART" id="SM00119">
    <property type="entry name" value="HECTc"/>
    <property type="match status" value="1"/>
</dbReference>
<dbReference type="InterPro" id="IPR014722">
    <property type="entry name" value="Rib_uL2_dom2"/>
</dbReference>
<comment type="similarity">
    <text evidence="4">Belongs to the universal ribosomal protein uL2 family.</text>
</comment>
<dbReference type="InterPro" id="IPR037197">
    <property type="entry name" value="WWE_dom_sf"/>
</dbReference>
<evidence type="ECO:0000256" key="11">
    <source>
        <dbReference type="ARBA" id="ARBA00023274"/>
    </source>
</evidence>
<evidence type="ECO:0000259" key="17">
    <source>
        <dbReference type="PROSITE" id="PS50237"/>
    </source>
</evidence>
<dbReference type="InterPro" id="IPR022666">
    <property type="entry name" value="Ribosomal_uL2_RNA-bd_dom"/>
</dbReference>
<comment type="catalytic activity">
    <reaction evidence="1">
        <text>S-ubiquitinyl-[E2 ubiquitin-conjugating enzyme]-L-cysteine + [acceptor protein]-L-lysine = [E2 ubiquitin-conjugating enzyme]-L-cysteine + N(6)-ubiquitinyl-[acceptor protein]-L-lysine.</text>
        <dbReference type="EC" id="2.3.2.26"/>
    </reaction>
</comment>
<evidence type="ECO:0000256" key="12">
    <source>
        <dbReference type="ARBA" id="ARBA00034494"/>
    </source>
</evidence>
<organism evidence="18 19">
    <name type="scientific">Trichostrongylus colubriformis</name>
    <name type="common">Black scour worm</name>
    <dbReference type="NCBI Taxonomy" id="6319"/>
    <lineage>
        <taxon>Eukaryota</taxon>
        <taxon>Metazoa</taxon>
        <taxon>Ecdysozoa</taxon>
        <taxon>Nematoda</taxon>
        <taxon>Chromadorea</taxon>
        <taxon>Rhabditida</taxon>
        <taxon>Rhabditina</taxon>
        <taxon>Rhabditomorpha</taxon>
        <taxon>Strongyloidea</taxon>
        <taxon>Trichostrongylidae</taxon>
        <taxon>Trichostrongylus</taxon>
    </lineage>
</organism>
<dbReference type="Gene3D" id="3.30.2410.10">
    <property type="entry name" value="Hect, E3 ligase catalytic domain"/>
    <property type="match status" value="1"/>
</dbReference>
<dbReference type="GO" id="GO:0005744">
    <property type="term" value="C:TIM23 mitochondrial import inner membrane translocase complex"/>
    <property type="evidence" value="ECO:0007669"/>
    <property type="project" value="InterPro"/>
</dbReference>
<dbReference type="InterPro" id="IPR009060">
    <property type="entry name" value="UBA-like_sf"/>
</dbReference>
<evidence type="ECO:0000256" key="9">
    <source>
        <dbReference type="ARBA" id="ARBA00022980"/>
    </source>
</evidence>
<comment type="similarity">
    <text evidence="12">Belongs to the UPL family. TOM1/PTR1 subfamily.</text>
</comment>
<evidence type="ECO:0000313" key="19">
    <source>
        <dbReference type="Proteomes" id="UP001331761"/>
    </source>
</evidence>
<evidence type="ECO:0000256" key="15">
    <source>
        <dbReference type="SAM" id="Phobius"/>
    </source>
</evidence>
<dbReference type="Pfam" id="PF00632">
    <property type="entry name" value="HECT"/>
    <property type="match status" value="2"/>
</dbReference>
<feature type="region of interest" description="Disordered" evidence="14">
    <location>
        <begin position="632"/>
        <end position="652"/>
    </location>
</feature>
<dbReference type="InterPro" id="IPR035983">
    <property type="entry name" value="Hect_E3_ubiquitin_ligase"/>
</dbReference>
<dbReference type="GO" id="GO:0003735">
    <property type="term" value="F:structural constituent of ribosome"/>
    <property type="evidence" value="ECO:0007669"/>
    <property type="project" value="InterPro"/>
</dbReference>
<dbReference type="Pfam" id="PF08294">
    <property type="entry name" value="TIM21"/>
    <property type="match status" value="1"/>
</dbReference>
<dbReference type="GO" id="GO:0006511">
    <property type="term" value="P:ubiquitin-dependent protein catabolic process"/>
    <property type="evidence" value="ECO:0007669"/>
    <property type="project" value="TreeGrafter"/>
</dbReference>
<keyword evidence="10" id="KW-0539">Nucleus</keyword>
<dbReference type="Gene3D" id="2.40.50.140">
    <property type="entry name" value="Nucleic acid-binding proteins"/>
    <property type="match status" value="1"/>
</dbReference>
<evidence type="ECO:0000313" key="18">
    <source>
        <dbReference type="EMBL" id="KAK5985706.1"/>
    </source>
</evidence>
<dbReference type="Pfam" id="PF00181">
    <property type="entry name" value="Ribosomal_L2_N"/>
    <property type="match status" value="1"/>
</dbReference>
<feature type="compositionally biased region" description="Acidic residues" evidence="14">
    <location>
        <begin position="2112"/>
        <end position="2130"/>
    </location>
</feature>
<dbReference type="InterPro" id="IPR012340">
    <property type="entry name" value="NA-bd_OB-fold"/>
</dbReference>
<dbReference type="InterPro" id="IPR004170">
    <property type="entry name" value="WWE_dom"/>
</dbReference>
<keyword evidence="8 13" id="KW-0833">Ubl conjugation pathway</keyword>
<keyword evidence="19" id="KW-1185">Reference proteome</keyword>
<dbReference type="CDD" id="cd00078">
    <property type="entry name" value="HECTc"/>
    <property type="match status" value="1"/>
</dbReference>
<evidence type="ECO:0000256" key="10">
    <source>
        <dbReference type="ARBA" id="ARBA00023242"/>
    </source>
</evidence>
<dbReference type="GO" id="GO:0005840">
    <property type="term" value="C:ribosome"/>
    <property type="evidence" value="ECO:0007669"/>
    <property type="project" value="UniProtKB-KW"/>
</dbReference>
<dbReference type="Gene3D" id="3.90.1750.10">
    <property type="entry name" value="Hect, E3 ligase catalytic domains"/>
    <property type="match status" value="1"/>
</dbReference>
<dbReference type="Gene3D" id="3.10.450.320">
    <property type="entry name" value="Mitochondrial import inner membrane translocase subunit Tim21"/>
    <property type="match status" value="1"/>
</dbReference>
<evidence type="ECO:0000256" key="13">
    <source>
        <dbReference type="PROSITE-ProRule" id="PRU00104"/>
    </source>
</evidence>
<dbReference type="SMART" id="SM01382">
    <property type="entry name" value="Ribosomal_L2_C"/>
    <property type="match status" value="1"/>
</dbReference>
<dbReference type="EC" id="2.3.2.26" evidence="5"/>
<dbReference type="InterPro" id="IPR025527">
    <property type="entry name" value="HUWE1/Rev1_UBM"/>
</dbReference>
<dbReference type="Pfam" id="PF06025">
    <property type="entry name" value="DUF913"/>
    <property type="match status" value="1"/>
</dbReference>
<dbReference type="SUPFAM" id="SSF46934">
    <property type="entry name" value="UBA-like"/>
    <property type="match status" value="1"/>
</dbReference>
<gene>
    <name evidence="18" type="ORF">GCK32_001070</name>
</gene>
<evidence type="ECO:0000256" key="2">
    <source>
        <dbReference type="ARBA" id="ARBA00004123"/>
    </source>
</evidence>
<dbReference type="InterPro" id="IPR015940">
    <property type="entry name" value="UBA"/>
</dbReference>
<dbReference type="Gene3D" id="6.10.250.1630">
    <property type="match status" value="1"/>
</dbReference>
<keyword evidence="15" id="KW-0812">Transmembrane</keyword>
<dbReference type="EMBL" id="WIXE01001432">
    <property type="protein sequence ID" value="KAK5985706.1"/>
    <property type="molecule type" value="Genomic_DNA"/>
</dbReference>
<evidence type="ECO:0000256" key="8">
    <source>
        <dbReference type="ARBA" id="ARBA00022786"/>
    </source>
</evidence>
<protein>
    <recommendedName>
        <fullName evidence="5">HECT-type E3 ubiquitin transferase</fullName>
        <ecNumber evidence="5">2.3.2.26</ecNumber>
    </recommendedName>
</protein>
<comment type="caution">
    <text evidence="18">The sequence shown here is derived from an EMBL/GenBank/DDBJ whole genome shotgun (WGS) entry which is preliminary data.</text>
</comment>
<dbReference type="InterPro" id="IPR000569">
    <property type="entry name" value="HECT_dom"/>
</dbReference>
<feature type="region of interest" description="Disordered" evidence="14">
    <location>
        <begin position="2575"/>
        <end position="2604"/>
    </location>
</feature>
<dbReference type="SMART" id="SM00165">
    <property type="entry name" value="UBA"/>
    <property type="match status" value="1"/>
</dbReference>
<feature type="region of interest" description="Disordered" evidence="14">
    <location>
        <begin position="3152"/>
        <end position="3235"/>
    </location>
</feature>
<dbReference type="Pfam" id="PF14377">
    <property type="entry name" value="UBM"/>
    <property type="match status" value="3"/>
</dbReference>
<evidence type="ECO:0000256" key="4">
    <source>
        <dbReference type="ARBA" id="ARBA00005636"/>
    </source>
</evidence>
<feature type="compositionally biased region" description="Basic and acidic residues" evidence="14">
    <location>
        <begin position="3152"/>
        <end position="3186"/>
    </location>
</feature>
<dbReference type="GO" id="GO:0005634">
    <property type="term" value="C:nucleus"/>
    <property type="evidence" value="ECO:0007669"/>
    <property type="project" value="UniProtKB-SubCell"/>
</dbReference>
<dbReference type="PROSITE" id="PS50030">
    <property type="entry name" value="UBA"/>
    <property type="match status" value="1"/>
</dbReference>
<feature type="region of interest" description="Disordered" evidence="14">
    <location>
        <begin position="2351"/>
        <end position="2387"/>
    </location>
</feature>
<dbReference type="Pfam" id="PF00627">
    <property type="entry name" value="UBA"/>
    <property type="match status" value="1"/>
</dbReference>
<feature type="non-terminal residue" evidence="18">
    <location>
        <position position="1"/>
    </location>
</feature>
<dbReference type="PROSITE" id="PS50237">
    <property type="entry name" value="HECT"/>
    <property type="match status" value="1"/>
</dbReference>
<evidence type="ECO:0000256" key="1">
    <source>
        <dbReference type="ARBA" id="ARBA00000885"/>
    </source>
</evidence>
<dbReference type="InterPro" id="IPR022669">
    <property type="entry name" value="Ribosomal_uL2_C"/>
</dbReference>
<evidence type="ECO:0000256" key="5">
    <source>
        <dbReference type="ARBA" id="ARBA00012485"/>
    </source>
</evidence>
<dbReference type="Gene3D" id="2.30.30.30">
    <property type="match status" value="1"/>
</dbReference>
<feature type="region of interest" description="Disordered" evidence="14">
    <location>
        <begin position="2293"/>
        <end position="2315"/>
    </location>
</feature>
<feature type="region of interest" description="Disordered" evidence="14">
    <location>
        <begin position="3055"/>
        <end position="3089"/>
    </location>
</feature>
<dbReference type="Proteomes" id="UP001331761">
    <property type="component" value="Unassembled WGS sequence"/>
</dbReference>
<feature type="active site" description="Glycyl thioester intermediate" evidence="13">
    <location>
        <position position="3638"/>
    </location>
</feature>
<dbReference type="FunFam" id="3.10.450.320:FF:000003">
    <property type="entry name" value="Protein CBG23912"/>
    <property type="match status" value="1"/>
</dbReference>